<dbReference type="Proteomes" id="UP000649617">
    <property type="component" value="Unassembled WGS sequence"/>
</dbReference>
<dbReference type="PROSITE" id="PS00211">
    <property type="entry name" value="ABC_TRANSPORTER_1"/>
    <property type="match status" value="2"/>
</dbReference>
<dbReference type="PANTHER" id="PTHR24223">
    <property type="entry name" value="ATP-BINDING CASSETTE SUB-FAMILY C"/>
    <property type="match status" value="1"/>
</dbReference>
<evidence type="ECO:0000256" key="3">
    <source>
        <dbReference type="ARBA" id="ARBA00022692"/>
    </source>
</evidence>
<reference evidence="12" key="1">
    <citation type="submission" date="2021-02" db="EMBL/GenBank/DDBJ databases">
        <authorList>
            <person name="Dougan E. K."/>
            <person name="Rhodes N."/>
            <person name="Thang M."/>
            <person name="Chan C."/>
        </authorList>
    </citation>
    <scope>NUCLEOTIDE SEQUENCE</scope>
</reference>
<feature type="transmembrane region" description="Helical" evidence="9">
    <location>
        <begin position="184"/>
        <end position="207"/>
    </location>
</feature>
<evidence type="ECO:0000313" key="13">
    <source>
        <dbReference type="Proteomes" id="UP000649617"/>
    </source>
</evidence>
<evidence type="ECO:0000256" key="6">
    <source>
        <dbReference type="ARBA" id="ARBA00022840"/>
    </source>
</evidence>
<evidence type="ECO:0000256" key="2">
    <source>
        <dbReference type="ARBA" id="ARBA00022448"/>
    </source>
</evidence>
<keyword evidence="4" id="KW-0677">Repeat</keyword>
<evidence type="ECO:0000259" key="11">
    <source>
        <dbReference type="PROSITE" id="PS50929"/>
    </source>
</evidence>
<dbReference type="InterPro" id="IPR011527">
    <property type="entry name" value="ABC1_TM_dom"/>
</dbReference>
<evidence type="ECO:0000256" key="7">
    <source>
        <dbReference type="ARBA" id="ARBA00022989"/>
    </source>
</evidence>
<feature type="domain" description="ABC transporter" evidence="10">
    <location>
        <begin position="1046"/>
        <end position="1275"/>
    </location>
</feature>
<gene>
    <name evidence="12" type="primary">ABCC2</name>
    <name evidence="12" type="ORF">SPIL2461_LOCUS1334</name>
</gene>
<feature type="transmembrane region" description="Helical" evidence="9">
    <location>
        <begin position="227"/>
        <end position="247"/>
    </location>
</feature>
<dbReference type="Pfam" id="PF00664">
    <property type="entry name" value="ABC_membrane"/>
    <property type="match status" value="2"/>
</dbReference>
<organism evidence="12 13">
    <name type="scientific">Symbiodinium pilosum</name>
    <name type="common">Dinoflagellate</name>
    <dbReference type="NCBI Taxonomy" id="2952"/>
    <lineage>
        <taxon>Eukaryota</taxon>
        <taxon>Sar</taxon>
        <taxon>Alveolata</taxon>
        <taxon>Dinophyceae</taxon>
        <taxon>Suessiales</taxon>
        <taxon>Symbiodiniaceae</taxon>
        <taxon>Symbiodinium</taxon>
    </lineage>
</organism>
<feature type="transmembrane region" description="Helical" evidence="9">
    <location>
        <begin position="738"/>
        <end position="763"/>
    </location>
</feature>
<sequence>NLAGEDILKGLLAVSDRTFMARHAEPTDDSSSPWSSSRFFWFDAAKFSLFLYFALYISSIASMYFHISRVEPGDEKPTPGHVKGKSCPEDELWQSRSYLSWVSVSWLNPMMARLGHSWDGAMSKCHPDELPPVSSSEWQAALQCERFQTLWEEEVHENGESASIMRVLCKLWGYRQLLWLHTCVSVRVVIGNLYRVYLIQASVSYFLSLRAEVHGKNGNFPDMTQPILLSILAFSVQPLLSAVLSSFEANFSMQFDQSIAGVAVAVFKKTQRLPASVLSQGSQGRALGKEAKPNAMMVIDHDVFGNFSGLAVQVSLAINASLTAVVLLVLLAVKLRLAMLFCFAVVIPAFLTLMKLTGAMESNMMHLQEVRDHRVSFLREVLKGIRTCKIYTWESAVEEEISTIRKKELQLLGTYFRLTSHLDVLFGLFPRFMTCAGVWGFLRTYGGSDIALIFGCLQILALLRTESVAVSAGIQRIVAVRTSVMRVESFLKQEETPVLPGAAIPEWVEVTSAKQRSGHQPILKIQGSYFCDRGNTSLALHSLDVEVQRGELVAVVGGVGSGKSTLLEAALGELHPVSQKTAFLSRPEVCGYSAQVPHLAEGTLRDNILFGQPYDEARYRKVVAAAGLLPDLKFLPGRDEAFIGAGGISLSGGQRARVSLARTAYNLNAELVLLDDPFSSLDAPTAMWILEEMNMLGSVIMFAVVLLIFLFSDIALANATNALTLDPRADTGPYFQAYLFWIFLSILGVYLGWICGACFSLCLSRIIHDRVVQQLLHAPIDRFFDKHPVGRIMSCLTMDMTEIDLSLYLKAATGIVVLLETLVPLAYVNFIMPRYMSLVAIPFCCIVSVLHFQYQNTGVSLRRCFKKCSSLLQSHLSDVMTNTVVVRGFGEHHRLAAQYARSVDDRLKIQLTGERLMKRWLCNRVNYMWTFYNSMTYIIALYSVSWLGPGYLGIALTNLLLIQSMLEPSMELVAGALFEMISLARVHEYTLVVQEKAFYTPEDAKLRSYSARFEASPPLTFREAKGEIEVLANGEVFLNSSPDGRLDVQDLTAGYAEVPQDILKGVTFSVEPRKKVAVVGTTGCGKSSLLLALLRIIEPRGGKILINSVDTRQIGLATLRGSLGLVPQDPMLFTGTLRFNLDPFNVYTDQRIRSAIQLAQLDACLKKLPGGLDHAVSEEGGNLSFGQRQLLCLIRMVLRQPAVLLLDEATSAIDPATQEAVQDTVSKAFSTSTILAVAHRLETIMEFDQVLVLEEGAVQVVAAKSVGIFKHMLESG</sequence>
<keyword evidence="7 9" id="KW-1133">Transmembrane helix</keyword>
<feature type="transmembrane region" description="Helical" evidence="9">
    <location>
        <begin position="337"/>
        <end position="356"/>
    </location>
</feature>
<dbReference type="AlphaFoldDB" id="A0A812IU16"/>
<dbReference type="OrthoDB" id="6500128at2759"/>
<dbReference type="FunFam" id="3.40.50.300:FF:000163">
    <property type="entry name" value="Multidrug resistance-associated protein member 4"/>
    <property type="match status" value="1"/>
</dbReference>
<feature type="transmembrane region" description="Helical" evidence="9">
    <location>
        <begin position="925"/>
        <end position="944"/>
    </location>
</feature>
<dbReference type="GO" id="GO:0140359">
    <property type="term" value="F:ABC-type transporter activity"/>
    <property type="evidence" value="ECO:0007669"/>
    <property type="project" value="InterPro"/>
</dbReference>
<dbReference type="InterPro" id="IPR036640">
    <property type="entry name" value="ABC1_TM_sf"/>
</dbReference>
<feature type="transmembrane region" description="Helical" evidence="9">
    <location>
        <begin position="696"/>
        <end position="718"/>
    </location>
</feature>
<evidence type="ECO:0000256" key="5">
    <source>
        <dbReference type="ARBA" id="ARBA00022741"/>
    </source>
</evidence>
<comment type="caution">
    <text evidence="12">The sequence shown here is derived from an EMBL/GenBank/DDBJ whole genome shotgun (WGS) entry which is preliminary data.</text>
</comment>
<dbReference type="InterPro" id="IPR003439">
    <property type="entry name" value="ABC_transporter-like_ATP-bd"/>
</dbReference>
<dbReference type="EMBL" id="CAJNIZ010001277">
    <property type="protein sequence ID" value="CAE7187388.1"/>
    <property type="molecule type" value="Genomic_DNA"/>
</dbReference>
<keyword evidence="13" id="KW-1185">Reference proteome</keyword>
<evidence type="ECO:0000313" key="12">
    <source>
        <dbReference type="EMBL" id="CAE7187388.1"/>
    </source>
</evidence>
<feature type="domain" description="ABC transporter" evidence="10">
    <location>
        <begin position="523"/>
        <end position="752"/>
    </location>
</feature>
<accession>A0A812IU16</accession>
<evidence type="ECO:0000256" key="4">
    <source>
        <dbReference type="ARBA" id="ARBA00022737"/>
    </source>
</evidence>
<feature type="domain" description="ABC transmembrane type-1" evidence="11">
    <location>
        <begin position="265"/>
        <end position="479"/>
    </location>
</feature>
<dbReference type="InterPro" id="IPR017871">
    <property type="entry name" value="ABC_transporter-like_CS"/>
</dbReference>
<dbReference type="PROSITE" id="PS50893">
    <property type="entry name" value="ABC_TRANSPORTER_2"/>
    <property type="match status" value="2"/>
</dbReference>
<dbReference type="SUPFAM" id="SSF52540">
    <property type="entry name" value="P-loop containing nucleoside triphosphate hydrolases"/>
    <property type="match status" value="2"/>
</dbReference>
<feature type="transmembrane region" description="Helical" evidence="9">
    <location>
        <begin position="49"/>
        <end position="67"/>
    </location>
</feature>
<dbReference type="GO" id="GO:0005524">
    <property type="term" value="F:ATP binding"/>
    <property type="evidence" value="ECO:0007669"/>
    <property type="project" value="UniProtKB-KW"/>
</dbReference>
<keyword evidence="3 9" id="KW-0812">Transmembrane</keyword>
<dbReference type="InterPro" id="IPR003593">
    <property type="entry name" value="AAA+_ATPase"/>
</dbReference>
<evidence type="ECO:0000259" key="10">
    <source>
        <dbReference type="PROSITE" id="PS50893"/>
    </source>
</evidence>
<dbReference type="Pfam" id="PF00005">
    <property type="entry name" value="ABC_tran"/>
    <property type="match status" value="2"/>
</dbReference>
<feature type="non-terminal residue" evidence="12">
    <location>
        <position position="1276"/>
    </location>
</feature>
<evidence type="ECO:0000256" key="1">
    <source>
        <dbReference type="ARBA" id="ARBA00004128"/>
    </source>
</evidence>
<keyword evidence="6" id="KW-0067">ATP-binding</keyword>
<keyword evidence="5" id="KW-0547">Nucleotide-binding</keyword>
<dbReference type="PANTHER" id="PTHR24223:SF443">
    <property type="entry name" value="MULTIDRUG-RESISTANCE LIKE PROTEIN 1, ISOFORM I"/>
    <property type="match status" value="1"/>
</dbReference>
<dbReference type="InterPro" id="IPR050173">
    <property type="entry name" value="ABC_transporter_C-like"/>
</dbReference>
<dbReference type="GO" id="GO:0016887">
    <property type="term" value="F:ATP hydrolysis activity"/>
    <property type="evidence" value="ECO:0007669"/>
    <property type="project" value="InterPro"/>
</dbReference>
<dbReference type="Gene3D" id="1.20.1560.10">
    <property type="entry name" value="ABC transporter type 1, transmembrane domain"/>
    <property type="match status" value="2"/>
</dbReference>
<dbReference type="Gene3D" id="3.40.50.300">
    <property type="entry name" value="P-loop containing nucleotide triphosphate hydrolases"/>
    <property type="match status" value="3"/>
</dbReference>
<evidence type="ECO:0000256" key="8">
    <source>
        <dbReference type="ARBA" id="ARBA00023136"/>
    </source>
</evidence>
<proteinExistence type="predicted"/>
<feature type="domain" description="ABC transmembrane type-1" evidence="11">
    <location>
        <begin position="696"/>
        <end position="911"/>
    </location>
</feature>
<feature type="transmembrane region" description="Helical" evidence="9">
    <location>
        <begin position="807"/>
        <end position="828"/>
    </location>
</feature>
<dbReference type="SUPFAM" id="SSF90123">
    <property type="entry name" value="ABC transporter transmembrane region"/>
    <property type="match status" value="2"/>
</dbReference>
<comment type="subcellular location">
    <subcellularLocation>
        <location evidence="1">Vacuole membrane</location>
        <topology evidence="1">Multi-pass membrane protein</topology>
    </subcellularLocation>
</comment>
<dbReference type="InterPro" id="IPR027417">
    <property type="entry name" value="P-loop_NTPase"/>
</dbReference>
<keyword evidence="8 9" id="KW-0472">Membrane</keyword>
<evidence type="ECO:0000256" key="9">
    <source>
        <dbReference type="SAM" id="Phobius"/>
    </source>
</evidence>
<dbReference type="GO" id="GO:0005774">
    <property type="term" value="C:vacuolar membrane"/>
    <property type="evidence" value="ECO:0007669"/>
    <property type="project" value="UniProtKB-SubCell"/>
</dbReference>
<feature type="transmembrane region" description="Helical" evidence="9">
    <location>
        <begin position="834"/>
        <end position="854"/>
    </location>
</feature>
<name>A0A812IU16_SYMPI</name>
<dbReference type="CDD" id="cd03244">
    <property type="entry name" value="ABCC_MRP_domain2"/>
    <property type="match status" value="1"/>
</dbReference>
<dbReference type="SMART" id="SM00382">
    <property type="entry name" value="AAA"/>
    <property type="match status" value="2"/>
</dbReference>
<dbReference type="PROSITE" id="PS50929">
    <property type="entry name" value="ABC_TM1F"/>
    <property type="match status" value="2"/>
</dbReference>
<feature type="transmembrane region" description="Helical" evidence="9">
    <location>
        <begin position="310"/>
        <end position="331"/>
    </location>
</feature>
<protein>
    <submittedName>
        <fullName evidence="12">ABCC2 protein</fullName>
    </submittedName>
</protein>
<keyword evidence="2" id="KW-0813">Transport</keyword>